<dbReference type="AlphaFoldDB" id="A0AAD2GEE0"/>
<feature type="transmembrane region" description="Helical" evidence="6">
    <location>
        <begin position="410"/>
        <end position="429"/>
    </location>
</feature>
<feature type="transmembrane region" description="Helical" evidence="6">
    <location>
        <begin position="111"/>
        <end position="130"/>
    </location>
</feature>
<evidence type="ECO:0000256" key="1">
    <source>
        <dbReference type="ARBA" id="ARBA00004141"/>
    </source>
</evidence>
<dbReference type="PANTHER" id="PTHR16172">
    <property type="entry name" value="MAJOR FACILITATOR SUPERFAMILY DOMAIN-CONTAINING PROTEIN 6-LIKE"/>
    <property type="match status" value="1"/>
</dbReference>
<dbReference type="InterPro" id="IPR051717">
    <property type="entry name" value="MFS_MFSD6"/>
</dbReference>
<feature type="transmembrane region" description="Helical" evidence="6">
    <location>
        <begin position="39"/>
        <end position="58"/>
    </location>
</feature>
<dbReference type="InterPro" id="IPR036259">
    <property type="entry name" value="MFS_trans_sf"/>
</dbReference>
<dbReference type="SUPFAM" id="SSF103473">
    <property type="entry name" value="MFS general substrate transporter"/>
    <property type="match status" value="1"/>
</dbReference>
<proteinExistence type="inferred from homology"/>
<comment type="subcellular location">
    <subcellularLocation>
        <location evidence="1">Membrane</location>
        <topology evidence="1">Multi-pass membrane protein</topology>
    </subcellularLocation>
</comment>
<feature type="transmembrane region" description="Helical" evidence="6">
    <location>
        <begin position="78"/>
        <end position="99"/>
    </location>
</feature>
<evidence type="ECO:0000256" key="6">
    <source>
        <dbReference type="SAM" id="Phobius"/>
    </source>
</evidence>
<organism evidence="8 9">
    <name type="scientific">Cylindrotheca closterium</name>
    <dbReference type="NCBI Taxonomy" id="2856"/>
    <lineage>
        <taxon>Eukaryota</taxon>
        <taxon>Sar</taxon>
        <taxon>Stramenopiles</taxon>
        <taxon>Ochrophyta</taxon>
        <taxon>Bacillariophyta</taxon>
        <taxon>Bacillariophyceae</taxon>
        <taxon>Bacillariophycidae</taxon>
        <taxon>Bacillariales</taxon>
        <taxon>Bacillariaceae</taxon>
        <taxon>Cylindrotheca</taxon>
    </lineage>
</organism>
<comment type="caution">
    <text evidence="8">The sequence shown here is derived from an EMBL/GenBank/DDBJ whole genome shotgun (WGS) entry which is preliminary data.</text>
</comment>
<sequence>MTLRVRPRVLYWSLFSWMAITGGRFLAPFLEHESEMTDSNIGFILGIQYAILSVLAPYYGKYADAQERKYPNYGRGKVLAVGIIFGTISFLMHGINAFWDLPIFESLYFHYAVQVLYALNFAIIIPVVDGMTLDFLQKEQGGSLDYGKERLHGAIGWGVTNMLLGPLIDKFGFPVYYPCCIVSAIYCIGSIFIYSNAQAQAQAQTLKQKNDTECSDSNVPPRASYLQTDSLTEPNTGAIPSSLSLLLGVISSSYGAAFVFCYFFMTLGFSVVENLVFLFFEFLGGSNTICSITVVLTVIFEVPIFQIAPNLLRKHGVGWVLLLACITFWIRIVCYTLIPEGSTWMLLLIEPLHGFTYAGSQVAAVEYVNRNMPSGSEASGQGIVNLIRGSANVIGLWLGGFLQDVFGPRVMYRVFVAAVTVGISVFATVRSTHRQQEEGYRIVAEVIESA</sequence>
<feature type="transmembrane region" description="Helical" evidence="6">
    <location>
        <begin position="317"/>
        <end position="338"/>
    </location>
</feature>
<keyword evidence="4 6" id="KW-1133">Transmembrane helix</keyword>
<feature type="transmembrane region" description="Helical" evidence="6">
    <location>
        <begin position="9"/>
        <end position="27"/>
    </location>
</feature>
<feature type="transmembrane region" description="Helical" evidence="6">
    <location>
        <begin position="174"/>
        <end position="194"/>
    </location>
</feature>
<accession>A0AAD2GEE0</accession>
<feature type="transmembrane region" description="Helical" evidence="6">
    <location>
        <begin position="245"/>
        <end position="265"/>
    </location>
</feature>
<dbReference type="Proteomes" id="UP001295423">
    <property type="component" value="Unassembled WGS sequence"/>
</dbReference>
<gene>
    <name evidence="8" type="ORF">CYCCA115_LOCUS24313</name>
</gene>
<evidence type="ECO:0000313" key="8">
    <source>
        <dbReference type="EMBL" id="CAJ1970293.1"/>
    </source>
</evidence>
<evidence type="ECO:0000256" key="3">
    <source>
        <dbReference type="ARBA" id="ARBA00022692"/>
    </source>
</evidence>
<evidence type="ECO:0000259" key="7">
    <source>
        <dbReference type="Pfam" id="PF12832"/>
    </source>
</evidence>
<reference evidence="8" key="1">
    <citation type="submission" date="2023-08" db="EMBL/GenBank/DDBJ databases">
        <authorList>
            <person name="Audoor S."/>
            <person name="Bilcke G."/>
        </authorList>
    </citation>
    <scope>NUCLEOTIDE SEQUENCE</scope>
</reference>
<protein>
    <recommendedName>
        <fullName evidence="7">Major facilitator superfamily associated domain-containing protein</fullName>
    </recommendedName>
</protein>
<keyword evidence="9" id="KW-1185">Reference proteome</keyword>
<dbReference type="Pfam" id="PF12832">
    <property type="entry name" value="MFS_1_like"/>
    <property type="match status" value="1"/>
</dbReference>
<dbReference type="EMBL" id="CAKOGP040002491">
    <property type="protein sequence ID" value="CAJ1970293.1"/>
    <property type="molecule type" value="Genomic_DNA"/>
</dbReference>
<keyword evidence="3 6" id="KW-0812">Transmembrane</keyword>
<evidence type="ECO:0000256" key="5">
    <source>
        <dbReference type="ARBA" id="ARBA00023136"/>
    </source>
</evidence>
<feature type="transmembrane region" description="Helical" evidence="6">
    <location>
        <begin position="277"/>
        <end position="305"/>
    </location>
</feature>
<dbReference type="InterPro" id="IPR024989">
    <property type="entry name" value="MFS_assoc_dom"/>
</dbReference>
<dbReference type="Gene3D" id="1.20.1250.20">
    <property type="entry name" value="MFS general substrate transporter like domains"/>
    <property type="match status" value="2"/>
</dbReference>
<dbReference type="GO" id="GO:0016020">
    <property type="term" value="C:membrane"/>
    <property type="evidence" value="ECO:0007669"/>
    <property type="project" value="UniProtKB-SubCell"/>
</dbReference>
<feature type="domain" description="Major facilitator superfamily associated" evidence="7">
    <location>
        <begin position="25"/>
        <end position="414"/>
    </location>
</feature>
<feature type="transmembrane region" description="Helical" evidence="6">
    <location>
        <begin position="151"/>
        <end position="168"/>
    </location>
</feature>
<comment type="similarity">
    <text evidence="2">Belongs to the major facilitator superfamily. MFSD6 family.</text>
</comment>
<evidence type="ECO:0000256" key="2">
    <source>
        <dbReference type="ARBA" id="ARBA00005241"/>
    </source>
</evidence>
<name>A0AAD2GEE0_9STRA</name>
<evidence type="ECO:0000313" key="9">
    <source>
        <dbReference type="Proteomes" id="UP001295423"/>
    </source>
</evidence>
<dbReference type="PANTHER" id="PTHR16172:SF41">
    <property type="entry name" value="MAJOR FACILITATOR SUPERFAMILY DOMAIN-CONTAINING PROTEIN 6-LIKE"/>
    <property type="match status" value="1"/>
</dbReference>
<evidence type="ECO:0000256" key="4">
    <source>
        <dbReference type="ARBA" id="ARBA00022989"/>
    </source>
</evidence>
<keyword evidence="5 6" id="KW-0472">Membrane</keyword>